<evidence type="ECO:0000313" key="1">
    <source>
        <dbReference type="EMBL" id="MPN05386.1"/>
    </source>
</evidence>
<sequence>MHHQREVGVFPGAFSQQLDLAAAVFFGGSAEQLDAQPRVRGQWRQSQCRPQACCRDHIVAAAVTDARQRVVLAADHHGEIAVAVQRLDGGWHAIGADLDLETGVVEDECDAFGCPELLPGQLRVRVNRVIQGEQIVGAALQFRLDTLLRYCEIQPGHPGSLQR</sequence>
<name>A0A645EVD0_9ZZZZ</name>
<protein>
    <submittedName>
        <fullName evidence="1">Uncharacterized protein</fullName>
    </submittedName>
</protein>
<reference evidence="1" key="1">
    <citation type="submission" date="2019-08" db="EMBL/GenBank/DDBJ databases">
        <authorList>
            <person name="Kucharzyk K."/>
            <person name="Murdoch R.W."/>
            <person name="Higgins S."/>
            <person name="Loffler F."/>
        </authorList>
    </citation>
    <scope>NUCLEOTIDE SEQUENCE</scope>
</reference>
<organism evidence="1">
    <name type="scientific">bioreactor metagenome</name>
    <dbReference type="NCBI Taxonomy" id="1076179"/>
    <lineage>
        <taxon>unclassified sequences</taxon>
        <taxon>metagenomes</taxon>
        <taxon>ecological metagenomes</taxon>
    </lineage>
</organism>
<dbReference type="AlphaFoldDB" id="A0A645EVD0"/>
<dbReference type="EMBL" id="VSSQ01051299">
    <property type="protein sequence ID" value="MPN05386.1"/>
    <property type="molecule type" value="Genomic_DNA"/>
</dbReference>
<gene>
    <name evidence="1" type="ORF">SDC9_152636</name>
</gene>
<comment type="caution">
    <text evidence="1">The sequence shown here is derived from an EMBL/GenBank/DDBJ whole genome shotgun (WGS) entry which is preliminary data.</text>
</comment>
<proteinExistence type="predicted"/>
<accession>A0A645EVD0</accession>